<feature type="compositionally biased region" description="Polar residues" evidence="1">
    <location>
        <begin position="270"/>
        <end position="280"/>
    </location>
</feature>
<keyword evidence="3" id="KW-1185">Reference proteome</keyword>
<sequence>MDNINSPKRRKLSERTSDQAQTVKGKGKEVMAMTTSQDGWPPNRVPVEIFNLIIMNLPRSTIHSMRLVNHEFEANVSEYLFKYVVVPFRPEIYGISSEPSTSHSSILLQDKGMRIFQGFGRHIRHFAMSFEVDIAKLTKPPIKHNHDTITTFWGSYKWPFQEYNRYAQLEGLEQKADETRTMTKAFQFIVAAEELGLSIDGGLGWLAGPDVNHKVIQRGEKPAVFGSTRFEPEPEPKQNVRPNQISPPFRTELLNDTRSLLQRVFQESGFGSDQTNQSLDHSLFDGGPANARTQVRPAGVPNTPSIPYADFEEGIARILGNHFGTANPAVGDEEEEEEEEEEEGDDDDERLNTEDRLSTDGEGEGDGQSEGNVSNNDPGRPRFNGTPGRKRKLAPKCHGLKPNELTGAQKEMLLELEWAQRAFMQTFTIAVIDSPVTFSGVKKLTIARLPNRHLPNLVRDDFWNSLPNLLELSLGIIPDWRELVKLPTSWVQDIKLRPSKAVIGVFQLLSKQISRRQKIESLHFEWVGGGEYAPGLFCRNQHILAAPIVSDSMSMVSRKGEKEVLSLPYIKNLSLKNCWLSPHVFTRFVKDLKQCSLQSLTLDSVSLTAFIRPGQHPMPRANHQQNALAQAMAVDLATNLGFANNHHLAAHAALFPPNMAAVPPFLAAAPPATQLPAVMANSNVQLAWLNEPRNGSWAQVIDTLTPGIRLADLRHAKEFGAEPQPRTQSSLKQVFFKSCGYARLPLEFNQSAIHEGGGEQRGSVPAGVTKRINDYESIMMKPGDCLLASITNAMSDLEVEVLQNAWTLTIGWGSLPRQLTTEANHDGILRAGFGRFNGSIVAAAQTPASAPEV</sequence>
<feature type="region of interest" description="Disordered" evidence="1">
    <location>
        <begin position="229"/>
        <end position="248"/>
    </location>
</feature>
<evidence type="ECO:0000256" key="1">
    <source>
        <dbReference type="SAM" id="MobiDB-lite"/>
    </source>
</evidence>
<feature type="region of interest" description="Disordered" evidence="1">
    <location>
        <begin position="322"/>
        <end position="403"/>
    </location>
</feature>
<feature type="compositionally biased region" description="Basic residues" evidence="1">
    <location>
        <begin position="388"/>
        <end position="399"/>
    </location>
</feature>
<feature type="region of interest" description="Disordered" evidence="1">
    <location>
        <begin position="270"/>
        <end position="307"/>
    </location>
</feature>
<feature type="compositionally biased region" description="Basic and acidic residues" evidence="1">
    <location>
        <begin position="350"/>
        <end position="359"/>
    </location>
</feature>
<gene>
    <name evidence="2" type="ORF">EAE97_003606</name>
</gene>
<reference evidence="2 3" key="1">
    <citation type="journal article" date="2020" name="Genome Biol. Evol.">
        <title>Comparative genomics of Sclerotiniaceae.</title>
        <authorList>
            <person name="Valero Jimenez C.A."/>
            <person name="Steentjes M."/>
            <person name="Scholten O.E."/>
            <person name="Van Kan J.A.L."/>
        </authorList>
    </citation>
    <scope>NUCLEOTIDE SEQUENCE [LARGE SCALE GENOMIC DNA]</scope>
    <source>
        <strain evidence="2 3">MUCL 94</strain>
    </source>
</reference>
<dbReference type="GeneID" id="62147195"/>
<feature type="compositionally biased region" description="Acidic residues" evidence="1">
    <location>
        <begin position="331"/>
        <end position="349"/>
    </location>
</feature>
<proteinExistence type="predicted"/>
<evidence type="ECO:0000313" key="3">
    <source>
        <dbReference type="Proteomes" id="UP000710849"/>
    </source>
</evidence>
<organism evidence="2 3">
    <name type="scientific">Botrytis byssoidea</name>
    <dbReference type="NCBI Taxonomy" id="139641"/>
    <lineage>
        <taxon>Eukaryota</taxon>
        <taxon>Fungi</taxon>
        <taxon>Dikarya</taxon>
        <taxon>Ascomycota</taxon>
        <taxon>Pezizomycotina</taxon>
        <taxon>Leotiomycetes</taxon>
        <taxon>Helotiales</taxon>
        <taxon>Sclerotiniaceae</taxon>
        <taxon>Botrytis</taxon>
    </lineage>
</organism>
<dbReference type="EMBL" id="RCSW01000006">
    <property type="protein sequence ID" value="KAF7948195.1"/>
    <property type="molecule type" value="Genomic_DNA"/>
</dbReference>
<feature type="region of interest" description="Disordered" evidence="1">
    <location>
        <begin position="1"/>
        <end position="30"/>
    </location>
</feature>
<evidence type="ECO:0000313" key="2">
    <source>
        <dbReference type="EMBL" id="KAF7948195.1"/>
    </source>
</evidence>
<dbReference type="AlphaFoldDB" id="A0A9P5M4C0"/>
<protein>
    <recommendedName>
        <fullName evidence="4">F-box domain-containing protein</fullName>
    </recommendedName>
</protein>
<evidence type="ECO:0008006" key="4">
    <source>
        <dbReference type="Google" id="ProtNLM"/>
    </source>
</evidence>
<dbReference type="Proteomes" id="UP000710849">
    <property type="component" value="Unassembled WGS sequence"/>
</dbReference>
<dbReference type="RefSeq" id="XP_038734727.1">
    <property type="nucleotide sequence ID" value="XM_038874118.1"/>
</dbReference>
<name>A0A9P5M4C0_9HELO</name>
<comment type="caution">
    <text evidence="2">The sequence shown here is derived from an EMBL/GenBank/DDBJ whole genome shotgun (WGS) entry which is preliminary data.</text>
</comment>
<accession>A0A9P5M4C0</accession>